<dbReference type="Gene3D" id="1.10.8.60">
    <property type="match status" value="1"/>
</dbReference>
<evidence type="ECO:0000313" key="7">
    <source>
        <dbReference type="EMBL" id="SDV01362.1"/>
    </source>
</evidence>
<keyword evidence="4" id="KW-0238">DNA-binding</keyword>
<dbReference type="GO" id="GO:0005524">
    <property type="term" value="F:ATP binding"/>
    <property type="evidence" value="ECO:0007669"/>
    <property type="project" value="UniProtKB-KW"/>
</dbReference>
<reference evidence="7 8" key="1">
    <citation type="submission" date="2016-10" db="EMBL/GenBank/DDBJ databases">
        <authorList>
            <person name="Varghese N."/>
            <person name="Submissions S."/>
        </authorList>
    </citation>
    <scope>NUCLEOTIDE SEQUENCE [LARGE SCALE GENOMIC DNA]</scope>
    <source>
        <strain evidence="7 8">BS2777</strain>
    </source>
</reference>
<dbReference type="InterPro" id="IPR003593">
    <property type="entry name" value="AAA+_ATPase"/>
</dbReference>
<dbReference type="InterPro" id="IPR027417">
    <property type="entry name" value="P-loop_NTPase"/>
</dbReference>
<dbReference type="Pfam" id="PF00158">
    <property type="entry name" value="Sigma54_activat"/>
    <property type="match status" value="1"/>
</dbReference>
<keyword evidence="3" id="KW-0805">Transcription regulation</keyword>
<dbReference type="GO" id="GO:0006355">
    <property type="term" value="P:regulation of DNA-templated transcription"/>
    <property type="evidence" value="ECO:0007669"/>
    <property type="project" value="InterPro"/>
</dbReference>
<evidence type="ECO:0000259" key="6">
    <source>
        <dbReference type="PROSITE" id="PS50045"/>
    </source>
</evidence>
<dbReference type="PROSITE" id="PS00676">
    <property type="entry name" value="SIGMA54_INTERACT_2"/>
    <property type="match status" value="1"/>
</dbReference>
<evidence type="ECO:0000313" key="8">
    <source>
        <dbReference type="Proteomes" id="UP000182085"/>
    </source>
</evidence>
<gene>
    <name evidence="7" type="ORF">SAMN04490209_1840</name>
</gene>
<keyword evidence="5" id="KW-0804">Transcription</keyword>
<dbReference type="Gene3D" id="1.10.10.60">
    <property type="entry name" value="Homeodomain-like"/>
    <property type="match status" value="1"/>
</dbReference>
<name>A0AAE8HB52_9PSED</name>
<dbReference type="InterPro" id="IPR025662">
    <property type="entry name" value="Sigma_54_int_dom_ATP-bd_1"/>
</dbReference>
<dbReference type="SUPFAM" id="SSF46689">
    <property type="entry name" value="Homeodomain-like"/>
    <property type="match status" value="1"/>
</dbReference>
<feature type="domain" description="Sigma-54 factor interaction" evidence="6">
    <location>
        <begin position="23"/>
        <end position="252"/>
    </location>
</feature>
<dbReference type="PANTHER" id="PTHR32071:SF35">
    <property type="entry name" value="ANAEROBIC NITRIC OXIDE REDUCTASE TRANSCRIPTION REGULATOR NORR"/>
    <property type="match status" value="1"/>
</dbReference>
<keyword evidence="1" id="KW-0547">Nucleotide-binding</keyword>
<keyword evidence="2" id="KW-0067">ATP-binding</keyword>
<dbReference type="PROSITE" id="PS00675">
    <property type="entry name" value="SIGMA54_INTERACT_1"/>
    <property type="match status" value="1"/>
</dbReference>
<dbReference type="AlphaFoldDB" id="A0AAE8HB52"/>
<dbReference type="PROSITE" id="PS00688">
    <property type="entry name" value="SIGMA54_INTERACT_3"/>
    <property type="match status" value="1"/>
</dbReference>
<dbReference type="PRINTS" id="PR01590">
    <property type="entry name" value="HTHFIS"/>
</dbReference>
<dbReference type="InterPro" id="IPR009057">
    <property type="entry name" value="Homeodomain-like_sf"/>
</dbReference>
<dbReference type="InterPro" id="IPR025943">
    <property type="entry name" value="Sigma_54_int_dom_ATP-bd_2"/>
</dbReference>
<dbReference type="PROSITE" id="PS50045">
    <property type="entry name" value="SIGMA54_INTERACT_4"/>
    <property type="match status" value="1"/>
</dbReference>
<dbReference type="GO" id="GO:0043565">
    <property type="term" value="F:sequence-specific DNA binding"/>
    <property type="evidence" value="ECO:0007669"/>
    <property type="project" value="InterPro"/>
</dbReference>
<accession>A0AAE8HB52</accession>
<dbReference type="SUPFAM" id="SSF52540">
    <property type="entry name" value="P-loop containing nucleoside triphosphate hydrolases"/>
    <property type="match status" value="1"/>
</dbReference>
<dbReference type="InterPro" id="IPR002078">
    <property type="entry name" value="Sigma_54_int"/>
</dbReference>
<dbReference type="InterPro" id="IPR058031">
    <property type="entry name" value="AAA_lid_NorR"/>
</dbReference>
<dbReference type="Proteomes" id="UP000182085">
    <property type="component" value="Chromosome I"/>
</dbReference>
<evidence type="ECO:0000256" key="5">
    <source>
        <dbReference type="ARBA" id="ARBA00023163"/>
    </source>
</evidence>
<evidence type="ECO:0000256" key="2">
    <source>
        <dbReference type="ARBA" id="ARBA00022840"/>
    </source>
</evidence>
<dbReference type="PANTHER" id="PTHR32071">
    <property type="entry name" value="TRANSCRIPTIONAL REGULATORY PROTEIN"/>
    <property type="match status" value="1"/>
</dbReference>
<dbReference type="InterPro" id="IPR025944">
    <property type="entry name" value="Sigma_54_int_dom_CS"/>
</dbReference>
<dbReference type="EMBL" id="LT629801">
    <property type="protein sequence ID" value="SDV01362.1"/>
    <property type="molecule type" value="Genomic_DNA"/>
</dbReference>
<evidence type="ECO:0000256" key="3">
    <source>
        <dbReference type="ARBA" id="ARBA00023015"/>
    </source>
</evidence>
<protein>
    <submittedName>
        <fullName evidence="7">Anaerobic nitric oxide reductase transcription regulator</fullName>
    </submittedName>
</protein>
<evidence type="ECO:0000256" key="1">
    <source>
        <dbReference type="ARBA" id="ARBA00022741"/>
    </source>
</evidence>
<keyword evidence="8" id="KW-1185">Reference proteome</keyword>
<organism evidence="7 8">
    <name type="scientific">Pseudomonas rhodesiae</name>
    <dbReference type="NCBI Taxonomy" id="76760"/>
    <lineage>
        <taxon>Bacteria</taxon>
        <taxon>Pseudomonadati</taxon>
        <taxon>Pseudomonadota</taxon>
        <taxon>Gammaproteobacteria</taxon>
        <taxon>Pseudomonadales</taxon>
        <taxon>Pseudomonadaceae</taxon>
        <taxon>Pseudomonas</taxon>
    </lineage>
</organism>
<dbReference type="FunFam" id="3.40.50.300:FF:000006">
    <property type="entry name" value="DNA-binding transcriptional regulator NtrC"/>
    <property type="match status" value="1"/>
</dbReference>
<dbReference type="Gene3D" id="3.40.50.300">
    <property type="entry name" value="P-loop containing nucleotide triphosphate hydrolases"/>
    <property type="match status" value="1"/>
</dbReference>
<evidence type="ECO:0000256" key="4">
    <source>
        <dbReference type="ARBA" id="ARBA00023125"/>
    </source>
</evidence>
<dbReference type="CDD" id="cd00009">
    <property type="entry name" value="AAA"/>
    <property type="match status" value="1"/>
</dbReference>
<dbReference type="Pfam" id="PF25601">
    <property type="entry name" value="AAA_lid_14"/>
    <property type="match status" value="1"/>
</dbReference>
<dbReference type="InterPro" id="IPR002197">
    <property type="entry name" value="HTH_Fis"/>
</dbReference>
<sequence length="340" mass="37075">MTTLCQGSANPIRVEATLPADEILGHSRVLRQLLDELAVLAQTELPVLLLGETGVGKELFARRLHRQSRRSRRPLVQVNCAALPEALAESELFGHVKGAFSGASHDRAGRFDAANGGTLFLDEVGELPLSVQAKLLRTLQNGEIQRLGADRPLHVDVRIVAATNRDLAERVRDGLFRADLYHRLSVYPVAIPALRERGDDVLVLAEHFVERSRAALGMRELCLSPTARQALQSYAWPGNVRELEHVISRAALKLLCRAGRRAPTSLEPQWLGLGDSTATTQPAPVPGESFQPLAAAVDDCQRDKIRQALAHCSGNWAGAARVLGLDSSNLHKLARRLGLK</sequence>
<proteinExistence type="predicted"/>
<dbReference type="NCBIfam" id="NF003451">
    <property type="entry name" value="PRK05022.1"/>
    <property type="match status" value="1"/>
</dbReference>
<dbReference type="SMART" id="SM00382">
    <property type="entry name" value="AAA"/>
    <property type="match status" value="1"/>
</dbReference>